<evidence type="ECO:0000313" key="2">
    <source>
        <dbReference type="Proteomes" id="UP000503540"/>
    </source>
</evidence>
<dbReference type="EMBL" id="CP046172">
    <property type="protein sequence ID" value="QIS09384.1"/>
    <property type="molecule type" value="Genomic_DNA"/>
</dbReference>
<dbReference type="Proteomes" id="UP000503540">
    <property type="component" value="Chromosome"/>
</dbReference>
<gene>
    <name evidence="1" type="ORF">F5544_07390</name>
</gene>
<reference evidence="1 2" key="1">
    <citation type="journal article" date="2019" name="ACS Chem. Biol.">
        <title>Identification and Mobilization of a Cryptic Antibiotic Biosynthesis Gene Locus from a Human-Pathogenic Nocardia Isolate.</title>
        <authorList>
            <person name="Herisse M."/>
            <person name="Ishida K."/>
            <person name="Porter J.L."/>
            <person name="Howden B."/>
            <person name="Hertweck C."/>
            <person name="Stinear T.P."/>
            <person name="Pidot S.J."/>
        </authorList>
    </citation>
    <scope>NUCLEOTIDE SEQUENCE [LARGE SCALE GENOMIC DNA]</scope>
    <source>
        <strain evidence="1 2">AUSMDU00012717</strain>
    </source>
</reference>
<keyword evidence="2" id="KW-1185">Reference proteome</keyword>
<evidence type="ECO:0000313" key="1">
    <source>
        <dbReference type="EMBL" id="QIS09384.1"/>
    </source>
</evidence>
<dbReference type="RefSeq" id="WP_167472496.1">
    <property type="nucleotide sequence ID" value="NZ_CP046172.1"/>
</dbReference>
<name>A0A6G9Y8B3_9NOCA</name>
<proteinExistence type="predicted"/>
<sequence>MSITTSSVVTTGVEVTYRPTRPTLRSEIQVPAVVDLELTGAVNAYVCLSIEDARSVLGALPRVLAEHAAAQDDSHLAELLTAICELLEEATGVADGLAERSADSKAVA</sequence>
<dbReference type="KEGG" id="nah:F5544_07390"/>
<accession>A0A6G9Y8B3</accession>
<organism evidence="1 2">
    <name type="scientific">Nocardia arthritidis</name>
    <dbReference type="NCBI Taxonomy" id="228602"/>
    <lineage>
        <taxon>Bacteria</taxon>
        <taxon>Bacillati</taxon>
        <taxon>Actinomycetota</taxon>
        <taxon>Actinomycetes</taxon>
        <taxon>Mycobacteriales</taxon>
        <taxon>Nocardiaceae</taxon>
        <taxon>Nocardia</taxon>
    </lineage>
</organism>
<dbReference type="AlphaFoldDB" id="A0A6G9Y8B3"/>
<protein>
    <submittedName>
        <fullName evidence="1">Uncharacterized protein</fullName>
    </submittedName>
</protein>